<comment type="caution">
    <text evidence="4">The sequence shown here is derived from an EMBL/GenBank/DDBJ whole genome shotgun (WGS) entry which is preliminary data.</text>
</comment>
<dbReference type="Proteomes" id="UP000284120">
    <property type="component" value="Unassembled WGS sequence"/>
</dbReference>
<evidence type="ECO:0000313" key="4">
    <source>
        <dbReference type="EMBL" id="RWU11080.1"/>
    </source>
</evidence>
<dbReference type="Gene3D" id="3.40.50.2300">
    <property type="match status" value="1"/>
</dbReference>
<dbReference type="PROSITE" id="PS50110">
    <property type="entry name" value="RESPONSE_REGULATORY"/>
    <property type="match status" value="1"/>
</dbReference>
<reference evidence="4 5" key="1">
    <citation type="submission" date="2018-06" db="EMBL/GenBank/DDBJ databases">
        <title>Pedobacter endophyticus sp. nov., an endophytic bacterium isolated from a leaf of Triticum aestivum.</title>
        <authorList>
            <person name="Zhang L."/>
        </authorList>
    </citation>
    <scope>NUCLEOTIDE SEQUENCE [LARGE SCALE GENOMIC DNA]</scope>
    <source>
        <strain evidence="4 5">CM134L-2</strain>
    </source>
</reference>
<name>A0A3S3SXS2_9SPHI</name>
<dbReference type="PANTHER" id="PTHR37299">
    <property type="entry name" value="TRANSCRIPTIONAL REGULATOR-RELATED"/>
    <property type="match status" value="1"/>
</dbReference>
<dbReference type="InterPro" id="IPR007492">
    <property type="entry name" value="LytTR_DNA-bd_dom"/>
</dbReference>
<dbReference type="AlphaFoldDB" id="A0A3S3SXS2"/>
<dbReference type="SMART" id="SM00448">
    <property type="entry name" value="REC"/>
    <property type="match status" value="1"/>
</dbReference>
<dbReference type="PANTHER" id="PTHR37299:SF1">
    <property type="entry name" value="STAGE 0 SPORULATION PROTEIN A HOMOLOG"/>
    <property type="match status" value="1"/>
</dbReference>
<keyword evidence="1" id="KW-0597">Phosphoprotein</keyword>
<feature type="domain" description="HTH LytTR-type" evidence="3">
    <location>
        <begin position="139"/>
        <end position="229"/>
    </location>
</feature>
<accession>A0A3S3SXS2</accession>
<dbReference type="GO" id="GO:0003677">
    <property type="term" value="F:DNA binding"/>
    <property type="evidence" value="ECO:0007669"/>
    <property type="project" value="InterPro"/>
</dbReference>
<dbReference type="Pfam" id="PF04397">
    <property type="entry name" value="LytTR"/>
    <property type="match status" value="1"/>
</dbReference>
<dbReference type="SMART" id="SM00850">
    <property type="entry name" value="LytTR"/>
    <property type="match status" value="1"/>
</dbReference>
<feature type="modified residue" description="4-aspartylphosphate" evidence="1">
    <location>
        <position position="53"/>
    </location>
</feature>
<keyword evidence="5" id="KW-1185">Reference proteome</keyword>
<dbReference type="GO" id="GO:0000156">
    <property type="term" value="F:phosphorelay response regulator activity"/>
    <property type="evidence" value="ECO:0007669"/>
    <property type="project" value="InterPro"/>
</dbReference>
<protein>
    <submittedName>
        <fullName evidence="4">Response regulator</fullName>
    </submittedName>
</protein>
<dbReference type="InterPro" id="IPR046947">
    <property type="entry name" value="LytR-like"/>
</dbReference>
<evidence type="ECO:0000256" key="1">
    <source>
        <dbReference type="PROSITE-ProRule" id="PRU00169"/>
    </source>
</evidence>
<dbReference type="Pfam" id="PF00072">
    <property type="entry name" value="Response_reg"/>
    <property type="match status" value="1"/>
</dbReference>
<dbReference type="PROSITE" id="PS50930">
    <property type="entry name" value="HTH_LYTTR"/>
    <property type="match status" value="1"/>
</dbReference>
<evidence type="ECO:0000259" key="3">
    <source>
        <dbReference type="PROSITE" id="PS50930"/>
    </source>
</evidence>
<dbReference type="InterPro" id="IPR001789">
    <property type="entry name" value="Sig_transdc_resp-reg_receiver"/>
</dbReference>
<gene>
    <name evidence="4" type="ORF">DPV69_06080</name>
</gene>
<evidence type="ECO:0000313" key="5">
    <source>
        <dbReference type="Proteomes" id="UP000284120"/>
    </source>
</evidence>
<feature type="domain" description="Response regulatory" evidence="2">
    <location>
        <begin position="2"/>
        <end position="113"/>
    </location>
</feature>
<dbReference type="EMBL" id="SAYW01000001">
    <property type="protein sequence ID" value="RWU11080.1"/>
    <property type="molecule type" value="Genomic_DNA"/>
</dbReference>
<dbReference type="SUPFAM" id="SSF52172">
    <property type="entry name" value="CheY-like"/>
    <property type="match status" value="1"/>
</dbReference>
<sequence length="229" mass="26661">MRTLIIDDERSSRAELKRMISEFAILQVVGEAANADDAETLIKIQKPDLLFLDIQMPERSGFDLLQSLESVPYVIFTTAFDQYAIKAFEINAIDYLLKPIRSERLSMAVERISAKFKAERESGHLFVKDKDDFQFLSWAKVHLVESMDNYARLFFEDKHVLFKSSLNQLEKKIEKYGFFRCNRAQMVNLNFIAKITNNPNSKLTIELKSGQKIELSERRSIQFRAFNKT</sequence>
<dbReference type="Gene3D" id="2.40.50.1020">
    <property type="entry name" value="LytTr DNA-binding domain"/>
    <property type="match status" value="1"/>
</dbReference>
<organism evidence="4 5">
    <name type="scientific">Pedobacter chitinilyticus</name>
    <dbReference type="NCBI Taxonomy" id="2233776"/>
    <lineage>
        <taxon>Bacteria</taxon>
        <taxon>Pseudomonadati</taxon>
        <taxon>Bacteroidota</taxon>
        <taxon>Sphingobacteriia</taxon>
        <taxon>Sphingobacteriales</taxon>
        <taxon>Sphingobacteriaceae</taxon>
        <taxon>Pedobacter</taxon>
    </lineage>
</organism>
<evidence type="ECO:0000259" key="2">
    <source>
        <dbReference type="PROSITE" id="PS50110"/>
    </source>
</evidence>
<dbReference type="InterPro" id="IPR011006">
    <property type="entry name" value="CheY-like_superfamily"/>
</dbReference>
<dbReference type="OrthoDB" id="9787344at2"/>
<proteinExistence type="predicted"/>